<name>A0A0L0V8M1_9BASI</name>
<proteinExistence type="predicted"/>
<evidence type="ECO:0000313" key="3">
    <source>
        <dbReference type="Proteomes" id="UP000054564"/>
    </source>
</evidence>
<reference evidence="3" key="1">
    <citation type="submission" date="2014-03" db="EMBL/GenBank/DDBJ databases">
        <title>The Genome Sequence of Puccinia striiformis f. sp. tritici PST-78.</title>
        <authorList>
            <consortium name="The Broad Institute Genome Sequencing Platform"/>
            <person name="Cuomo C."/>
            <person name="Hulbert S."/>
            <person name="Chen X."/>
            <person name="Walker B."/>
            <person name="Young S.K."/>
            <person name="Zeng Q."/>
            <person name="Gargeya S."/>
            <person name="Fitzgerald M."/>
            <person name="Haas B."/>
            <person name="Abouelleil A."/>
            <person name="Alvarado L."/>
            <person name="Arachchi H.M."/>
            <person name="Berlin A.M."/>
            <person name="Chapman S.B."/>
            <person name="Goldberg J."/>
            <person name="Griggs A."/>
            <person name="Gujja S."/>
            <person name="Hansen M."/>
            <person name="Howarth C."/>
            <person name="Imamovic A."/>
            <person name="Larimer J."/>
            <person name="McCowan C."/>
            <person name="Montmayeur A."/>
            <person name="Murphy C."/>
            <person name="Neiman D."/>
            <person name="Pearson M."/>
            <person name="Priest M."/>
            <person name="Roberts A."/>
            <person name="Saif S."/>
            <person name="Shea T."/>
            <person name="Sisk P."/>
            <person name="Sykes S."/>
            <person name="Wortman J."/>
            <person name="Nusbaum C."/>
            <person name="Birren B."/>
        </authorList>
    </citation>
    <scope>NUCLEOTIDE SEQUENCE [LARGE SCALE GENOMIC DNA]</scope>
    <source>
        <strain evidence="3">race PST-78</strain>
    </source>
</reference>
<evidence type="ECO:0008006" key="4">
    <source>
        <dbReference type="Google" id="ProtNLM"/>
    </source>
</evidence>
<gene>
    <name evidence="2" type="ORF">PSTG_11324</name>
</gene>
<organism evidence="2 3">
    <name type="scientific">Puccinia striiformis f. sp. tritici PST-78</name>
    <dbReference type="NCBI Taxonomy" id="1165861"/>
    <lineage>
        <taxon>Eukaryota</taxon>
        <taxon>Fungi</taxon>
        <taxon>Dikarya</taxon>
        <taxon>Basidiomycota</taxon>
        <taxon>Pucciniomycotina</taxon>
        <taxon>Pucciniomycetes</taxon>
        <taxon>Pucciniales</taxon>
        <taxon>Pucciniaceae</taxon>
        <taxon>Puccinia</taxon>
    </lineage>
</organism>
<feature type="compositionally biased region" description="Polar residues" evidence="1">
    <location>
        <begin position="57"/>
        <end position="81"/>
    </location>
</feature>
<dbReference type="PANTHER" id="PTHR47501">
    <property type="entry name" value="TRANSPOSASE-RELATED"/>
    <property type="match status" value="1"/>
</dbReference>
<comment type="caution">
    <text evidence="2">The sequence shown here is derived from an EMBL/GenBank/DDBJ whole genome shotgun (WGS) entry which is preliminary data.</text>
</comment>
<dbReference type="OrthoDB" id="2517957at2759"/>
<dbReference type="EMBL" id="AJIL01000098">
    <property type="protein sequence ID" value="KNE95339.1"/>
    <property type="molecule type" value="Genomic_DNA"/>
</dbReference>
<dbReference type="AlphaFoldDB" id="A0A0L0V8M1"/>
<dbReference type="Proteomes" id="UP000054564">
    <property type="component" value="Unassembled WGS sequence"/>
</dbReference>
<dbReference type="PANTHER" id="PTHR47501:SF5">
    <property type="entry name" value="HAT C-TERMINAL DIMERISATION DOMAIN-CONTAINING PROTEIN"/>
    <property type="match status" value="1"/>
</dbReference>
<evidence type="ECO:0000313" key="2">
    <source>
        <dbReference type="EMBL" id="KNE95339.1"/>
    </source>
</evidence>
<feature type="compositionally biased region" description="Basic residues" evidence="1">
    <location>
        <begin position="99"/>
        <end position="115"/>
    </location>
</feature>
<protein>
    <recommendedName>
        <fullName evidence="4">BED-type domain-containing protein</fullName>
    </recommendedName>
</protein>
<feature type="region of interest" description="Disordered" evidence="1">
    <location>
        <begin position="1"/>
        <end position="134"/>
    </location>
</feature>
<keyword evidence="3" id="KW-1185">Reference proteome</keyword>
<accession>A0A0L0V8M1</accession>
<feature type="compositionally biased region" description="Polar residues" evidence="1">
    <location>
        <begin position="1"/>
        <end position="18"/>
    </location>
</feature>
<evidence type="ECO:0000256" key="1">
    <source>
        <dbReference type="SAM" id="MobiDB-lite"/>
    </source>
</evidence>
<sequence length="471" mass="52410">MTQSLTNPDSSDPTSSIVPLTGPSLPPSRQSTRVITPVKTHPLYIRPNNDAGRSLATHRQSQSQSTNSEIQTAGHTQTTPVKSPRQRRVYRQNSGSQSKGRKHRSSAARSQKRKRGVIDDSDQSSKANSDPEISVMDLAQDSDNHNSKSKPTGKKTQGVAVTEFDDVALYFKAPTRAVGSTKGKKLWYKCRWCKKTYKLGKHTRSNLRVHRDGGVGRLACPGQNKAIETGGANLPKTWKDSHQSQGNELNRFFKTVPFDNRVLNQLLVIRTWAATGAHWLYLNLKQKVMDNLYAINSKISLIHDVWTTKGNHHAFLGISVAYISDDWVFCVSHLALKYISYTHKGLRKIDLEMAGLIPDKHATLGFVPGLDTITEEAPESSVRPSNTFHFNDEAPAEINEAQLNEDDQELSDNNEARGEQPNEANSMATILKNVDYVIQSITSSAAKWSEFNVWAKKLDYEGRSLIAGYGI</sequence>